<reference evidence="5" key="1">
    <citation type="submission" date="2016-10" db="EMBL/GenBank/DDBJ databases">
        <authorList>
            <person name="Wegmann U."/>
        </authorList>
    </citation>
    <scope>NUCLEOTIDE SEQUENCE [LARGE SCALE GENOMIC DNA]</scope>
</reference>
<name>A0A1K1LCR1_9BACT</name>
<sequence>MFVSSILSRLAVAGIAVLGLCSVSVAGELPAFKTGFIFTTHHSPFQVAASRGEAFRDLGVYLKPLVERESYELVKDGKPIAILDLVVAKSGSETATLFAQKHLDMGIASITAIMAGIDKGTPMKIVCPLQTEGMALVVPRDSSLTSWESLLQRVKESKEPVKIGFHSPTSAPKIVLEGALVKAGLKVTLDPSDSKADVLLVDLKETSNLLASLTAGQVEAVVGPSPFPEVAQTRGIGKVLVNLGELPPAGQWANFPCCVGVASEEMIAKHPEVVRAFVALISRVGAWCNAHPQQAGEIAAQWIGLPPEAGRKSSLVFLGSFSDSWLRGADTYLRILDSMNKFSGSLRHKTMEQARPLLLDESFLDSGK</sequence>
<keyword evidence="3" id="KW-0732">Signal</keyword>
<protein>
    <submittedName>
        <fullName evidence="4">ABC-type nitrate/sulfonate/bicarbonate transport systems, periplasmic components</fullName>
    </submittedName>
</protein>
<dbReference type="RefSeq" id="WP_072333023.1">
    <property type="nucleotide sequence ID" value="NZ_CBCTAE010000083.1"/>
</dbReference>
<dbReference type="PANTHER" id="PTHR30024">
    <property type="entry name" value="ALIPHATIC SULFONATES-BINDING PROTEIN-RELATED"/>
    <property type="match status" value="1"/>
</dbReference>
<dbReference type="PANTHER" id="PTHR30024:SF47">
    <property type="entry name" value="TAURINE-BINDING PERIPLASMIC PROTEIN"/>
    <property type="match status" value="1"/>
</dbReference>
<dbReference type="Proteomes" id="UP000186323">
    <property type="component" value="Chromosome I"/>
</dbReference>
<evidence type="ECO:0000256" key="2">
    <source>
        <dbReference type="ARBA" id="ARBA00010742"/>
    </source>
</evidence>
<dbReference type="SUPFAM" id="SSF53850">
    <property type="entry name" value="Periplasmic binding protein-like II"/>
    <property type="match status" value="1"/>
</dbReference>
<dbReference type="Pfam" id="PF13379">
    <property type="entry name" value="NMT1_2"/>
    <property type="match status" value="1"/>
</dbReference>
<keyword evidence="5" id="KW-1185">Reference proteome</keyword>
<dbReference type="GO" id="GO:0042597">
    <property type="term" value="C:periplasmic space"/>
    <property type="evidence" value="ECO:0007669"/>
    <property type="project" value="UniProtKB-SubCell"/>
</dbReference>
<dbReference type="AlphaFoldDB" id="A0A1K1LCR1"/>
<proteinExistence type="inferred from homology"/>
<comment type="similarity">
    <text evidence="2">Belongs to the bacterial solute-binding protein SsuA/TauA family.</text>
</comment>
<evidence type="ECO:0000313" key="5">
    <source>
        <dbReference type="Proteomes" id="UP000186323"/>
    </source>
</evidence>
<evidence type="ECO:0000256" key="1">
    <source>
        <dbReference type="ARBA" id="ARBA00004418"/>
    </source>
</evidence>
<dbReference type="Gene3D" id="3.40.190.10">
    <property type="entry name" value="Periplasmic binding protein-like II"/>
    <property type="match status" value="1"/>
</dbReference>
<comment type="subcellular location">
    <subcellularLocation>
        <location evidence="1">Periplasm</location>
    </subcellularLocation>
</comment>
<organism evidence="4 5">
    <name type="scientific">Desulfovibrio piger</name>
    <dbReference type="NCBI Taxonomy" id="901"/>
    <lineage>
        <taxon>Bacteria</taxon>
        <taxon>Pseudomonadati</taxon>
        <taxon>Thermodesulfobacteriota</taxon>
        <taxon>Desulfovibrionia</taxon>
        <taxon>Desulfovibrionales</taxon>
        <taxon>Desulfovibrionaceae</taxon>
        <taxon>Desulfovibrio</taxon>
    </lineage>
</organism>
<dbReference type="OrthoDB" id="286202at2"/>
<accession>A0A1K1LCR1</accession>
<dbReference type="EMBL" id="LT630450">
    <property type="protein sequence ID" value="SFV72532.1"/>
    <property type="molecule type" value="Genomic_DNA"/>
</dbReference>
<gene>
    <name evidence="4" type="ORF">DESPIGER_0648</name>
</gene>
<evidence type="ECO:0000256" key="3">
    <source>
        <dbReference type="ARBA" id="ARBA00022729"/>
    </source>
</evidence>
<evidence type="ECO:0000313" key="4">
    <source>
        <dbReference type="EMBL" id="SFV72532.1"/>
    </source>
</evidence>
<dbReference type="KEGG" id="dpg:DESPIGER_0648"/>